<dbReference type="Proteomes" id="UP000799536">
    <property type="component" value="Unassembled WGS sequence"/>
</dbReference>
<feature type="region of interest" description="Disordered" evidence="5">
    <location>
        <begin position="28"/>
        <end position="136"/>
    </location>
</feature>
<dbReference type="AlphaFoldDB" id="A0A9P4MQD0"/>
<evidence type="ECO:0000256" key="4">
    <source>
        <dbReference type="ARBA" id="ARBA00022839"/>
    </source>
</evidence>
<dbReference type="Gene3D" id="3.30.420.10">
    <property type="entry name" value="Ribonuclease H-like superfamily/Ribonuclease H"/>
    <property type="match status" value="1"/>
</dbReference>
<dbReference type="CDD" id="cd06145">
    <property type="entry name" value="REX1_like"/>
    <property type="match status" value="1"/>
</dbReference>
<dbReference type="SMART" id="SM00479">
    <property type="entry name" value="EXOIII"/>
    <property type="match status" value="1"/>
</dbReference>
<keyword evidence="2" id="KW-0540">Nuclease</keyword>
<dbReference type="InterPro" id="IPR034922">
    <property type="entry name" value="REX1-like_exo"/>
</dbReference>
<dbReference type="GO" id="GO:0003676">
    <property type="term" value="F:nucleic acid binding"/>
    <property type="evidence" value="ECO:0007669"/>
    <property type="project" value="InterPro"/>
</dbReference>
<evidence type="ECO:0000256" key="2">
    <source>
        <dbReference type="ARBA" id="ARBA00022722"/>
    </source>
</evidence>
<dbReference type="GO" id="GO:0005634">
    <property type="term" value="C:nucleus"/>
    <property type="evidence" value="ECO:0007669"/>
    <property type="project" value="TreeGrafter"/>
</dbReference>
<evidence type="ECO:0000256" key="1">
    <source>
        <dbReference type="ARBA" id="ARBA00006357"/>
    </source>
</evidence>
<dbReference type="InterPro" id="IPR047021">
    <property type="entry name" value="REXO1/3/4-like"/>
</dbReference>
<dbReference type="GO" id="GO:0004527">
    <property type="term" value="F:exonuclease activity"/>
    <property type="evidence" value="ECO:0007669"/>
    <property type="project" value="UniProtKB-KW"/>
</dbReference>
<feature type="domain" description="Exonuclease" evidence="6">
    <location>
        <begin position="401"/>
        <end position="579"/>
    </location>
</feature>
<name>A0A9P4MQD0_9PLEO</name>
<evidence type="ECO:0000256" key="5">
    <source>
        <dbReference type="SAM" id="MobiDB-lite"/>
    </source>
</evidence>
<dbReference type="PANTHER" id="PTHR12801:SF112">
    <property type="entry name" value="RNA EXONUCLEASE 3"/>
    <property type="match status" value="1"/>
</dbReference>
<keyword evidence="4" id="KW-0269">Exonuclease</keyword>
<dbReference type="EMBL" id="ML993967">
    <property type="protein sequence ID" value="KAF2201639.1"/>
    <property type="molecule type" value="Genomic_DNA"/>
</dbReference>
<feature type="region of interest" description="Disordered" evidence="5">
    <location>
        <begin position="600"/>
        <end position="621"/>
    </location>
</feature>
<reference evidence="7" key="1">
    <citation type="journal article" date="2020" name="Stud. Mycol.">
        <title>101 Dothideomycetes genomes: a test case for predicting lifestyles and emergence of pathogens.</title>
        <authorList>
            <person name="Haridas S."/>
            <person name="Albert R."/>
            <person name="Binder M."/>
            <person name="Bloem J."/>
            <person name="Labutti K."/>
            <person name="Salamov A."/>
            <person name="Andreopoulos B."/>
            <person name="Baker S."/>
            <person name="Barry K."/>
            <person name="Bills G."/>
            <person name="Bluhm B."/>
            <person name="Cannon C."/>
            <person name="Castanera R."/>
            <person name="Culley D."/>
            <person name="Daum C."/>
            <person name="Ezra D."/>
            <person name="Gonzalez J."/>
            <person name="Henrissat B."/>
            <person name="Kuo A."/>
            <person name="Liang C."/>
            <person name="Lipzen A."/>
            <person name="Lutzoni F."/>
            <person name="Magnuson J."/>
            <person name="Mondo S."/>
            <person name="Nolan M."/>
            <person name="Ohm R."/>
            <person name="Pangilinan J."/>
            <person name="Park H.-J."/>
            <person name="Ramirez L."/>
            <person name="Alfaro M."/>
            <person name="Sun H."/>
            <person name="Tritt A."/>
            <person name="Yoshinaga Y."/>
            <person name="Zwiers L.-H."/>
            <person name="Turgeon B."/>
            <person name="Goodwin S."/>
            <person name="Spatafora J."/>
            <person name="Crous P."/>
            <person name="Grigoriev I."/>
        </authorList>
    </citation>
    <scope>NUCLEOTIDE SEQUENCE</scope>
    <source>
        <strain evidence="7">ATCC 74209</strain>
    </source>
</reference>
<sequence length="661" mass="73390">MWSSSSVFKQYPCPAGESCDLPDCIWGPHQQPATQEFGNPANRKAAQRPEEKAFVGSLTTRDISKSSTPTTETRKGTLSIGQSNSDVNIGVDKPALISRPKTKEALSSISRPVSPPPSSRKASGSTSTAASEKKEKLIPRKVTKDPVIFPKRIALLKMLYKEMARLNEQVSKTGDRDMEAEHLKEDEMIKLALDEEQKLARDHFAVYANLLKNRIAALKKMSLAVWVYERKASKFVEGQNAANKVPPPDPVQTGLNPQEELAVVPHLVCDQKDLDQFGYVTRGFTEEELAATRKGLESASHWEQCDRCGTRFQAFPDRREEDGALTTGGKCRYHWARPSAVKKLKHEIGPQKRHACCNGAVGSPGCVVHDTHVFKVNDEKRLWTIMPFAETPDNPAAKPHTAICFDCEMGYTSLGLELLRLTAVSWPTHKPVLDVLVRPLGAILDLNTRYSGIQPEQYFNAPPYDPKHTEVDPKNLQIVDSPAKARELFLSLISKDTPLIGHALENDLNTIRLIHPTIIDTVILFPHRNGLPYRHGLRALAEKFLNWKIQQGGASGHDSYEDARATGELVRYQVGKEWRKLKEQGWTIHDGELLPPLPTEAPPPGFSSAPAQSAVDPLVDAPVGAKQGLKRKIEESDDEDEEFTVEFVDGSGALEKLLRNE</sequence>
<dbReference type="InterPro" id="IPR013520">
    <property type="entry name" value="Ribonucl_H"/>
</dbReference>
<gene>
    <name evidence="7" type="ORF">GQ43DRAFT_471594</name>
</gene>
<evidence type="ECO:0000313" key="8">
    <source>
        <dbReference type="Proteomes" id="UP000799536"/>
    </source>
</evidence>
<keyword evidence="3" id="KW-0378">Hydrolase</keyword>
<organism evidence="7 8">
    <name type="scientific">Delitschia confertaspora ATCC 74209</name>
    <dbReference type="NCBI Taxonomy" id="1513339"/>
    <lineage>
        <taxon>Eukaryota</taxon>
        <taxon>Fungi</taxon>
        <taxon>Dikarya</taxon>
        <taxon>Ascomycota</taxon>
        <taxon>Pezizomycotina</taxon>
        <taxon>Dothideomycetes</taxon>
        <taxon>Pleosporomycetidae</taxon>
        <taxon>Pleosporales</taxon>
        <taxon>Delitschiaceae</taxon>
        <taxon>Delitschia</taxon>
    </lineage>
</organism>
<evidence type="ECO:0000256" key="3">
    <source>
        <dbReference type="ARBA" id="ARBA00022801"/>
    </source>
</evidence>
<dbReference type="OrthoDB" id="3996471at2759"/>
<feature type="compositionally biased region" description="Polar residues" evidence="5">
    <location>
        <begin position="57"/>
        <end position="71"/>
    </location>
</feature>
<evidence type="ECO:0000259" key="6">
    <source>
        <dbReference type="SMART" id="SM00479"/>
    </source>
</evidence>
<accession>A0A9P4MQD0</accession>
<protein>
    <recommendedName>
        <fullName evidence="6">Exonuclease domain-containing protein</fullName>
    </recommendedName>
</protein>
<comment type="similarity">
    <text evidence="1">Belongs to the REXO1/REXO3 family.</text>
</comment>
<comment type="caution">
    <text evidence="7">The sequence shown here is derived from an EMBL/GenBank/DDBJ whole genome shotgun (WGS) entry which is preliminary data.</text>
</comment>
<dbReference type="PANTHER" id="PTHR12801">
    <property type="entry name" value="RNA EXONUCLEASE REXO1 / RECO3 FAMILY MEMBER-RELATED"/>
    <property type="match status" value="1"/>
</dbReference>
<dbReference type="InterPro" id="IPR036397">
    <property type="entry name" value="RNaseH_sf"/>
</dbReference>
<evidence type="ECO:0000313" key="7">
    <source>
        <dbReference type="EMBL" id="KAF2201639.1"/>
    </source>
</evidence>
<proteinExistence type="inferred from homology"/>
<keyword evidence="8" id="KW-1185">Reference proteome</keyword>
<dbReference type="SUPFAM" id="SSF53098">
    <property type="entry name" value="Ribonuclease H-like"/>
    <property type="match status" value="1"/>
</dbReference>
<feature type="compositionally biased region" description="Polar residues" evidence="5">
    <location>
        <begin position="120"/>
        <end position="130"/>
    </location>
</feature>
<dbReference type="InterPro" id="IPR012337">
    <property type="entry name" value="RNaseH-like_sf"/>
</dbReference>